<keyword evidence="1" id="KW-1133">Transmembrane helix</keyword>
<feature type="transmembrane region" description="Helical" evidence="1">
    <location>
        <begin position="62"/>
        <end position="81"/>
    </location>
</feature>
<keyword evidence="1" id="KW-0812">Transmembrane</keyword>
<accession>A0A8S1BTM1</accession>
<dbReference type="Proteomes" id="UP000494165">
    <property type="component" value="Unassembled WGS sequence"/>
</dbReference>
<name>A0A8S1BTM1_9INSE</name>
<keyword evidence="1" id="KW-0472">Membrane</keyword>
<organism evidence="2 3">
    <name type="scientific">Cloeon dipterum</name>
    <dbReference type="NCBI Taxonomy" id="197152"/>
    <lineage>
        <taxon>Eukaryota</taxon>
        <taxon>Metazoa</taxon>
        <taxon>Ecdysozoa</taxon>
        <taxon>Arthropoda</taxon>
        <taxon>Hexapoda</taxon>
        <taxon>Insecta</taxon>
        <taxon>Pterygota</taxon>
        <taxon>Palaeoptera</taxon>
        <taxon>Ephemeroptera</taxon>
        <taxon>Pisciforma</taxon>
        <taxon>Baetidae</taxon>
        <taxon>Cloeon</taxon>
    </lineage>
</organism>
<sequence length="108" mass="12265">MAAVREEPQREFGGRILTAFDPNRIFMHQKEAPVQPPLAQLDETFEDARSKMLRFSTLSQQFVGFVVWHVLVKLSICLVAVKLQILKGGLRSPNFKVCIASHFQVLNV</sequence>
<protein>
    <submittedName>
        <fullName evidence="2">Uncharacterized protein</fullName>
    </submittedName>
</protein>
<reference evidence="2 3" key="1">
    <citation type="submission" date="2020-04" db="EMBL/GenBank/DDBJ databases">
        <authorList>
            <person name="Alioto T."/>
            <person name="Alioto T."/>
            <person name="Gomez Garrido J."/>
        </authorList>
    </citation>
    <scope>NUCLEOTIDE SEQUENCE [LARGE SCALE GENOMIC DNA]</scope>
</reference>
<keyword evidence="3" id="KW-1185">Reference proteome</keyword>
<proteinExistence type="predicted"/>
<gene>
    <name evidence="2" type="ORF">CLODIP_2_CD08821</name>
</gene>
<comment type="caution">
    <text evidence="2">The sequence shown here is derived from an EMBL/GenBank/DDBJ whole genome shotgun (WGS) entry which is preliminary data.</text>
</comment>
<evidence type="ECO:0000256" key="1">
    <source>
        <dbReference type="SAM" id="Phobius"/>
    </source>
</evidence>
<dbReference type="AlphaFoldDB" id="A0A8S1BTM1"/>
<evidence type="ECO:0000313" key="2">
    <source>
        <dbReference type="EMBL" id="CAB3360469.1"/>
    </source>
</evidence>
<dbReference type="EMBL" id="CADEPI010000003">
    <property type="protein sequence ID" value="CAB3360469.1"/>
    <property type="molecule type" value="Genomic_DNA"/>
</dbReference>
<evidence type="ECO:0000313" key="3">
    <source>
        <dbReference type="Proteomes" id="UP000494165"/>
    </source>
</evidence>